<keyword evidence="1" id="KW-0812">Transmembrane</keyword>
<organism evidence="2 3">
    <name type="scientific">Dentipellis fragilis</name>
    <dbReference type="NCBI Taxonomy" id="205917"/>
    <lineage>
        <taxon>Eukaryota</taxon>
        <taxon>Fungi</taxon>
        <taxon>Dikarya</taxon>
        <taxon>Basidiomycota</taxon>
        <taxon>Agaricomycotina</taxon>
        <taxon>Agaricomycetes</taxon>
        <taxon>Russulales</taxon>
        <taxon>Hericiaceae</taxon>
        <taxon>Dentipellis</taxon>
    </lineage>
</organism>
<keyword evidence="1" id="KW-1133">Transmembrane helix</keyword>
<evidence type="ECO:0008006" key="4">
    <source>
        <dbReference type="Google" id="ProtNLM"/>
    </source>
</evidence>
<comment type="caution">
    <text evidence="2">The sequence shown here is derived from an EMBL/GenBank/DDBJ whole genome shotgun (WGS) entry which is preliminary data.</text>
</comment>
<accession>A0A4Y9Z6F8</accession>
<reference evidence="2 3" key="1">
    <citation type="submission" date="2019-02" db="EMBL/GenBank/DDBJ databases">
        <title>Genome sequencing of the rare red list fungi Dentipellis fragilis.</title>
        <authorList>
            <person name="Buettner E."/>
            <person name="Kellner H."/>
        </authorList>
    </citation>
    <scope>NUCLEOTIDE SEQUENCE [LARGE SCALE GENOMIC DNA]</scope>
    <source>
        <strain evidence="2 3">DSM 105465</strain>
    </source>
</reference>
<feature type="transmembrane region" description="Helical" evidence="1">
    <location>
        <begin position="21"/>
        <end position="45"/>
    </location>
</feature>
<evidence type="ECO:0000256" key="1">
    <source>
        <dbReference type="SAM" id="Phobius"/>
    </source>
</evidence>
<sequence length="132" mass="14794">MSAHRERRREQADEAYKLQASAGALGAAKFGAIGVSAAVVAHYSWPWFRRQTLAGKGFLVSIFTVYGLVTAADHALLNHEHEQRVAEANMRREARFDLARRGMVATESEILKWRAEKERASHSSANTQQDQQ</sequence>
<dbReference type="EMBL" id="SEOQ01000137">
    <property type="protein sequence ID" value="TFY69438.1"/>
    <property type="molecule type" value="Genomic_DNA"/>
</dbReference>
<dbReference type="OrthoDB" id="3356019at2759"/>
<protein>
    <recommendedName>
        <fullName evidence="4">HIG1 domain-containing protein</fullName>
    </recommendedName>
</protein>
<dbReference type="AlphaFoldDB" id="A0A4Y9Z6F8"/>
<keyword evidence="1" id="KW-0472">Membrane</keyword>
<keyword evidence="3" id="KW-1185">Reference proteome</keyword>
<dbReference type="Proteomes" id="UP000298327">
    <property type="component" value="Unassembled WGS sequence"/>
</dbReference>
<feature type="transmembrane region" description="Helical" evidence="1">
    <location>
        <begin position="57"/>
        <end position="77"/>
    </location>
</feature>
<proteinExistence type="predicted"/>
<gene>
    <name evidence="2" type="ORF">EVG20_g3154</name>
</gene>
<name>A0A4Y9Z6F8_9AGAM</name>
<evidence type="ECO:0000313" key="3">
    <source>
        <dbReference type="Proteomes" id="UP000298327"/>
    </source>
</evidence>
<evidence type="ECO:0000313" key="2">
    <source>
        <dbReference type="EMBL" id="TFY69438.1"/>
    </source>
</evidence>